<dbReference type="PROSITE" id="PS50003">
    <property type="entry name" value="PH_DOMAIN"/>
    <property type="match status" value="1"/>
</dbReference>
<dbReference type="GO" id="GO:0005543">
    <property type="term" value="F:phospholipid binding"/>
    <property type="evidence" value="ECO:0007669"/>
    <property type="project" value="InterPro"/>
</dbReference>
<dbReference type="InterPro" id="IPR001605">
    <property type="entry name" value="PH_dom-spectrin-type"/>
</dbReference>
<dbReference type="InterPro" id="IPR050729">
    <property type="entry name" value="Rho-GAP"/>
</dbReference>
<dbReference type="GO" id="GO:0005737">
    <property type="term" value="C:cytoplasm"/>
    <property type="evidence" value="ECO:0007669"/>
    <property type="project" value="TreeGrafter"/>
</dbReference>
<evidence type="ECO:0000313" key="4">
    <source>
        <dbReference type="EMBL" id="LAA59508.1"/>
    </source>
</evidence>
<evidence type="ECO:0000256" key="1">
    <source>
        <dbReference type="ARBA" id="ARBA00022468"/>
    </source>
</evidence>
<dbReference type="GO" id="GO:0005096">
    <property type="term" value="F:GTPase activator activity"/>
    <property type="evidence" value="ECO:0007669"/>
    <property type="project" value="UniProtKB-KW"/>
</dbReference>
<dbReference type="InterPro" id="IPR041681">
    <property type="entry name" value="PH_9"/>
</dbReference>
<feature type="compositionally biased region" description="Polar residues" evidence="2">
    <location>
        <begin position="283"/>
        <end position="294"/>
    </location>
</feature>
<dbReference type="SMART" id="SM00233">
    <property type="entry name" value="PH"/>
    <property type="match status" value="1"/>
</dbReference>
<name>A0A2D4GIE1_MICCO</name>
<reference evidence="4" key="1">
    <citation type="submission" date="2017-07" db="EMBL/GenBank/DDBJ databases">
        <authorList>
            <person name="Mikheyev A."/>
            <person name="Grau M."/>
        </authorList>
    </citation>
    <scope>NUCLEOTIDE SEQUENCE</scope>
    <source>
        <tissue evidence="4">Venom_gland</tissue>
    </source>
</reference>
<dbReference type="InterPro" id="IPR011993">
    <property type="entry name" value="PH-like_dom_sf"/>
</dbReference>
<feature type="domain" description="PH" evidence="3">
    <location>
        <begin position="1"/>
        <end position="107"/>
    </location>
</feature>
<dbReference type="EMBL" id="IACJ01137062">
    <property type="protein sequence ID" value="LAA59508.1"/>
    <property type="molecule type" value="Transcribed_RNA"/>
</dbReference>
<keyword evidence="1" id="KW-0343">GTPase activation</keyword>
<evidence type="ECO:0000256" key="2">
    <source>
        <dbReference type="SAM" id="MobiDB-lite"/>
    </source>
</evidence>
<dbReference type="PANTHER" id="PTHR23176">
    <property type="entry name" value="RHO/RAC/CDC GTPASE-ACTIVATING PROTEIN"/>
    <property type="match status" value="1"/>
</dbReference>
<dbReference type="Pfam" id="PF15410">
    <property type="entry name" value="PH_9"/>
    <property type="match status" value="1"/>
</dbReference>
<dbReference type="Gene3D" id="2.30.29.30">
    <property type="entry name" value="Pleckstrin-homology domain (PH domain)/Phosphotyrosine-binding domain (PTB)"/>
    <property type="match status" value="1"/>
</dbReference>
<feature type="region of interest" description="Disordered" evidence="2">
    <location>
        <begin position="280"/>
        <end position="305"/>
    </location>
</feature>
<feature type="compositionally biased region" description="Basic residues" evidence="2">
    <location>
        <begin position="295"/>
        <end position="305"/>
    </location>
</feature>
<evidence type="ECO:0000259" key="3">
    <source>
        <dbReference type="PROSITE" id="PS50003"/>
    </source>
</evidence>
<dbReference type="AlphaFoldDB" id="A0A2D4GIE1"/>
<dbReference type="PANTHER" id="PTHR23176:SF129">
    <property type="entry name" value="RHO GTPASE ACTIVATING PROTEIN AT 16F, ISOFORM E-RELATED"/>
    <property type="match status" value="1"/>
</dbReference>
<organism evidence="4">
    <name type="scientific">Micrurus corallinus</name>
    <name type="common">Brazilian coral snake</name>
    <dbReference type="NCBI Taxonomy" id="54390"/>
    <lineage>
        <taxon>Eukaryota</taxon>
        <taxon>Metazoa</taxon>
        <taxon>Chordata</taxon>
        <taxon>Craniata</taxon>
        <taxon>Vertebrata</taxon>
        <taxon>Euteleostomi</taxon>
        <taxon>Lepidosauria</taxon>
        <taxon>Squamata</taxon>
        <taxon>Bifurcata</taxon>
        <taxon>Unidentata</taxon>
        <taxon>Episquamata</taxon>
        <taxon>Toxicofera</taxon>
        <taxon>Serpentes</taxon>
        <taxon>Colubroidea</taxon>
        <taxon>Elapidae</taxon>
        <taxon>Elapinae</taxon>
        <taxon>Micrurus</taxon>
    </lineage>
</organism>
<proteinExistence type="predicted"/>
<dbReference type="SUPFAM" id="SSF50729">
    <property type="entry name" value="PH domain-like"/>
    <property type="match status" value="1"/>
</dbReference>
<dbReference type="CDD" id="cd10571">
    <property type="entry name" value="PH_beta_spectrin"/>
    <property type="match status" value="1"/>
</dbReference>
<protein>
    <recommendedName>
        <fullName evidence="3">PH domain-containing protein</fullName>
    </recommendedName>
</protein>
<sequence length="305" mass="33983">MMEGPLERKNLLQAGGRKANSRSWNTFHTVLMRQTLCFYQDKKDTLKSSVMAIPLNLSGAVCTLETEYTKKSNCFTLQLNDGSKYLLRAPTEPLMKEWVTKLQQNSGLPEVDFFPSSCQPAQGMTSAVSAIPGQGVSHFQSFQKKLPTKSQEIRFLPKSSVKLQLPYSARSEPLETTGNGLRAAPIYTTEQNLKQCSPLESASSQEPQFCQEDDWGLVTSKRRSYSFTSATHQKITPLSKSKEPNNYSVTLYIGEQAPTTPPRPRCHSFIATPGGAREVVGEHNQSASPSQKNKSVFRKFFGKKD</sequence>
<reference evidence="4" key="2">
    <citation type="submission" date="2017-11" db="EMBL/GenBank/DDBJ databases">
        <title>Coralsnake Venomics: Analyses of Venom Gland Transcriptomes and Proteomes of Six Brazilian Taxa.</title>
        <authorList>
            <person name="Aird S.D."/>
            <person name="Jorge da Silva N."/>
            <person name="Qiu L."/>
            <person name="Villar-Briones A."/>
            <person name="Aparecida-Saddi V."/>
            <person name="Campos-Telles M.P."/>
            <person name="Grau M."/>
            <person name="Mikheyev A.S."/>
        </authorList>
    </citation>
    <scope>NUCLEOTIDE SEQUENCE</scope>
    <source>
        <tissue evidence="4">Venom_gland</tissue>
    </source>
</reference>
<dbReference type="FunFam" id="2.30.29.30:FF:000024">
    <property type="entry name" value="Spectrin beta chain"/>
    <property type="match status" value="1"/>
</dbReference>
<dbReference type="InterPro" id="IPR001849">
    <property type="entry name" value="PH_domain"/>
</dbReference>
<accession>A0A2D4GIE1</accession>
<dbReference type="PRINTS" id="PR00683">
    <property type="entry name" value="SPECTRINPH"/>
</dbReference>